<evidence type="ECO:0000256" key="3">
    <source>
        <dbReference type="ARBA" id="ARBA00022592"/>
    </source>
</evidence>
<protein>
    <recommendedName>
        <fullName evidence="4">Phosphate-binding protein</fullName>
    </recommendedName>
</protein>
<dbReference type="InterPro" id="IPR024370">
    <property type="entry name" value="PBP_domain"/>
</dbReference>
<dbReference type="InterPro" id="IPR005673">
    <property type="entry name" value="ABC_phos-bd_PstS"/>
</dbReference>
<name>A0ABP9AX12_9ACTN</name>
<keyword evidence="3 4" id="KW-0592">Phosphate transport</keyword>
<feature type="compositionally biased region" description="Low complexity" evidence="5">
    <location>
        <begin position="229"/>
        <end position="241"/>
    </location>
</feature>
<dbReference type="PIRSF" id="PIRSF002756">
    <property type="entry name" value="PstS"/>
    <property type="match status" value="1"/>
</dbReference>
<dbReference type="Pfam" id="PF12849">
    <property type="entry name" value="PBP_like_2"/>
    <property type="match status" value="1"/>
</dbReference>
<gene>
    <name evidence="8" type="primary">pstS</name>
    <name evidence="8" type="ORF">GCM10023220_08780</name>
</gene>
<comment type="similarity">
    <text evidence="1 4">Belongs to the PstS family.</text>
</comment>
<feature type="region of interest" description="Disordered" evidence="5">
    <location>
        <begin position="222"/>
        <end position="241"/>
    </location>
</feature>
<feature type="domain" description="PBP" evidence="7">
    <location>
        <begin position="56"/>
        <end position="347"/>
    </location>
</feature>
<dbReference type="CDD" id="cd13565">
    <property type="entry name" value="PBP2_PstS"/>
    <property type="match status" value="1"/>
</dbReference>
<evidence type="ECO:0000256" key="1">
    <source>
        <dbReference type="ARBA" id="ARBA00008725"/>
    </source>
</evidence>
<comment type="caution">
    <text evidence="8">The sequence shown here is derived from an EMBL/GenBank/DDBJ whole genome shotgun (WGS) entry which is preliminary data.</text>
</comment>
<evidence type="ECO:0000313" key="8">
    <source>
        <dbReference type="EMBL" id="GAA4786885.1"/>
    </source>
</evidence>
<keyword evidence="2 4" id="KW-0813">Transport</keyword>
<dbReference type="Gene3D" id="3.40.190.10">
    <property type="entry name" value="Periplasmic binding protein-like II"/>
    <property type="match status" value="2"/>
</dbReference>
<dbReference type="InterPro" id="IPR050962">
    <property type="entry name" value="Phosphate-bind_PstS"/>
</dbReference>
<dbReference type="NCBIfam" id="TIGR00975">
    <property type="entry name" value="3a0107s03"/>
    <property type="match status" value="1"/>
</dbReference>
<accession>A0ABP9AX12</accession>
<dbReference type="EMBL" id="BAABIG010000008">
    <property type="protein sequence ID" value="GAA4786885.1"/>
    <property type="molecule type" value="Genomic_DNA"/>
</dbReference>
<dbReference type="RefSeq" id="WP_345617544.1">
    <property type="nucleotide sequence ID" value="NZ_BAABIG010000008.1"/>
</dbReference>
<evidence type="ECO:0000256" key="4">
    <source>
        <dbReference type="PIRNR" id="PIRNR002756"/>
    </source>
</evidence>
<keyword evidence="9" id="KW-1185">Reference proteome</keyword>
<dbReference type="PROSITE" id="PS51257">
    <property type="entry name" value="PROKAR_LIPOPROTEIN"/>
    <property type="match status" value="1"/>
</dbReference>
<sequence length="377" mass="38645">MKLQRMNRRALALGALAVSGALALTACGSDDTGNSDGGSSSAGSTAAASDIKCDDASGQLQASGSSAQKNAIDAWVKQFAAACKGVQINYNPTGSGAGITAFTQGQTAFAGSDSALKPEEVAASKKVCSSGQGIDLPMVGGPIAVGFNVPGVDSLVLDAPTLSQIFDSKITNWDDKAIATLNPDAELPDLKIQPFHRSDESGTTDNFTKYLKAAAPKDWSYEPGKSWEAKGGQSASGSSGLAQQVTQTSGAISYFELSYAKDGIKTVDIKTEAAEPVKASVENATAAIGAAKVVGTGKDMALELDYTPTADGAYPITLVTYEIVCDKGNKAETLPATKSFLNYIASEDGQGLLADAGYAPMPAEIITKVRETISGLS</sequence>
<dbReference type="Proteomes" id="UP001501265">
    <property type="component" value="Unassembled WGS sequence"/>
</dbReference>
<evidence type="ECO:0000313" key="9">
    <source>
        <dbReference type="Proteomes" id="UP001501265"/>
    </source>
</evidence>
<dbReference type="PANTHER" id="PTHR42996">
    <property type="entry name" value="PHOSPHATE-BINDING PROTEIN PSTS"/>
    <property type="match status" value="1"/>
</dbReference>
<reference evidence="9" key="1">
    <citation type="journal article" date="2019" name="Int. J. Syst. Evol. Microbiol.">
        <title>The Global Catalogue of Microorganisms (GCM) 10K type strain sequencing project: providing services to taxonomists for standard genome sequencing and annotation.</title>
        <authorList>
            <consortium name="The Broad Institute Genomics Platform"/>
            <consortium name="The Broad Institute Genome Sequencing Center for Infectious Disease"/>
            <person name="Wu L."/>
            <person name="Ma J."/>
        </authorList>
    </citation>
    <scope>NUCLEOTIDE SEQUENCE [LARGE SCALE GENOMIC DNA]</scope>
    <source>
        <strain evidence="9">JCM 18081</strain>
    </source>
</reference>
<evidence type="ECO:0000256" key="5">
    <source>
        <dbReference type="SAM" id="MobiDB-lite"/>
    </source>
</evidence>
<proteinExistence type="inferred from homology"/>
<feature type="signal peptide" evidence="6">
    <location>
        <begin position="1"/>
        <end position="23"/>
    </location>
</feature>
<dbReference type="SUPFAM" id="SSF53850">
    <property type="entry name" value="Periplasmic binding protein-like II"/>
    <property type="match status" value="1"/>
</dbReference>
<dbReference type="PANTHER" id="PTHR42996:SF1">
    <property type="entry name" value="PHOSPHATE-BINDING PROTEIN PSTS"/>
    <property type="match status" value="1"/>
</dbReference>
<organism evidence="8 9">
    <name type="scientific">Streptomyces ziwulingensis</name>
    <dbReference type="NCBI Taxonomy" id="1045501"/>
    <lineage>
        <taxon>Bacteria</taxon>
        <taxon>Bacillati</taxon>
        <taxon>Actinomycetota</taxon>
        <taxon>Actinomycetes</taxon>
        <taxon>Kitasatosporales</taxon>
        <taxon>Streptomycetaceae</taxon>
        <taxon>Streptomyces</taxon>
    </lineage>
</organism>
<evidence type="ECO:0000256" key="6">
    <source>
        <dbReference type="SAM" id="SignalP"/>
    </source>
</evidence>
<evidence type="ECO:0000256" key="2">
    <source>
        <dbReference type="ARBA" id="ARBA00022448"/>
    </source>
</evidence>
<keyword evidence="6" id="KW-0732">Signal</keyword>
<feature type="chain" id="PRO_5046025774" description="Phosphate-binding protein" evidence="6">
    <location>
        <begin position="24"/>
        <end position="377"/>
    </location>
</feature>
<evidence type="ECO:0000259" key="7">
    <source>
        <dbReference type="Pfam" id="PF12849"/>
    </source>
</evidence>